<dbReference type="SMR" id="A0A2G2Z9V1"/>
<feature type="domain" description="Terpene synthase metal-binding" evidence="2">
    <location>
        <begin position="93"/>
        <end position="278"/>
    </location>
</feature>
<dbReference type="InterPro" id="IPR008930">
    <property type="entry name" value="Terpenoid_cyclase/PrenylTrfase"/>
</dbReference>
<dbReference type="InterPro" id="IPR050148">
    <property type="entry name" value="Terpene_synthase-like"/>
</dbReference>
<keyword evidence="4" id="KW-1185">Reference proteome</keyword>
<dbReference type="Gene3D" id="1.50.10.130">
    <property type="entry name" value="Terpene synthase, N-terminal domain"/>
    <property type="match status" value="1"/>
</dbReference>
<evidence type="ECO:0000256" key="1">
    <source>
        <dbReference type="ARBA" id="ARBA00022723"/>
    </source>
</evidence>
<dbReference type="Pfam" id="PF03936">
    <property type="entry name" value="Terpene_synth_C"/>
    <property type="match status" value="1"/>
</dbReference>
<dbReference type="PANTHER" id="PTHR31225:SF233">
    <property type="entry name" value="CEMBRATRIENOL SYNTHASE 2A"/>
    <property type="match status" value="1"/>
</dbReference>
<evidence type="ECO:0000313" key="4">
    <source>
        <dbReference type="Proteomes" id="UP000222542"/>
    </source>
</evidence>
<gene>
    <name evidence="3" type="ORF">T459_16845</name>
</gene>
<dbReference type="InterPro" id="IPR036965">
    <property type="entry name" value="Terpene_synth_N_sf"/>
</dbReference>
<accession>A0A2G2Z9V1</accession>
<dbReference type="InterPro" id="IPR005630">
    <property type="entry name" value="Terpene_synthase_metal-bd"/>
</dbReference>
<reference evidence="3 4" key="2">
    <citation type="journal article" date="2017" name="Genome Biol.">
        <title>New reference genome sequences of hot pepper reveal the massive evolution of plant disease-resistance genes by retroduplication.</title>
        <authorList>
            <person name="Kim S."/>
            <person name="Park J."/>
            <person name="Yeom S.I."/>
            <person name="Kim Y.M."/>
            <person name="Seo E."/>
            <person name="Kim K.T."/>
            <person name="Kim M.S."/>
            <person name="Lee J.M."/>
            <person name="Cheong K."/>
            <person name="Shin H.S."/>
            <person name="Kim S.B."/>
            <person name="Han K."/>
            <person name="Lee J."/>
            <person name="Park M."/>
            <person name="Lee H.A."/>
            <person name="Lee H.Y."/>
            <person name="Lee Y."/>
            <person name="Oh S."/>
            <person name="Lee J.H."/>
            <person name="Choi E."/>
            <person name="Choi E."/>
            <person name="Lee S.E."/>
            <person name="Jeon J."/>
            <person name="Kim H."/>
            <person name="Choi G."/>
            <person name="Song H."/>
            <person name="Lee J."/>
            <person name="Lee S.C."/>
            <person name="Kwon J.K."/>
            <person name="Lee H.Y."/>
            <person name="Koo N."/>
            <person name="Hong Y."/>
            <person name="Kim R.W."/>
            <person name="Kang W.H."/>
            <person name="Huh J.H."/>
            <person name="Kang B.C."/>
            <person name="Yang T.J."/>
            <person name="Lee Y.H."/>
            <person name="Bennetzen J.L."/>
            <person name="Choi D."/>
        </authorList>
    </citation>
    <scope>NUCLEOTIDE SEQUENCE [LARGE SCALE GENOMIC DNA]</scope>
    <source>
        <strain evidence="4">cv. CM334</strain>
    </source>
</reference>
<reference evidence="3 4" key="1">
    <citation type="journal article" date="2014" name="Nat. Genet.">
        <title>Genome sequence of the hot pepper provides insights into the evolution of pungency in Capsicum species.</title>
        <authorList>
            <person name="Kim S."/>
            <person name="Park M."/>
            <person name="Yeom S.I."/>
            <person name="Kim Y.M."/>
            <person name="Lee J.M."/>
            <person name="Lee H.A."/>
            <person name="Seo E."/>
            <person name="Choi J."/>
            <person name="Cheong K."/>
            <person name="Kim K.T."/>
            <person name="Jung K."/>
            <person name="Lee G.W."/>
            <person name="Oh S.K."/>
            <person name="Bae C."/>
            <person name="Kim S.B."/>
            <person name="Lee H.Y."/>
            <person name="Kim S.Y."/>
            <person name="Kim M.S."/>
            <person name="Kang B.C."/>
            <person name="Jo Y.D."/>
            <person name="Yang H.B."/>
            <person name="Jeong H.J."/>
            <person name="Kang W.H."/>
            <person name="Kwon J.K."/>
            <person name="Shin C."/>
            <person name="Lim J.Y."/>
            <person name="Park J.H."/>
            <person name="Huh J.H."/>
            <person name="Kim J.S."/>
            <person name="Kim B.D."/>
            <person name="Cohen O."/>
            <person name="Paran I."/>
            <person name="Suh M.C."/>
            <person name="Lee S.B."/>
            <person name="Kim Y.K."/>
            <person name="Shin Y."/>
            <person name="Noh S.J."/>
            <person name="Park J."/>
            <person name="Seo Y.S."/>
            <person name="Kwon S.Y."/>
            <person name="Kim H.A."/>
            <person name="Park J.M."/>
            <person name="Kim H.J."/>
            <person name="Choi S.B."/>
            <person name="Bosland P.W."/>
            <person name="Reeves G."/>
            <person name="Jo S.H."/>
            <person name="Lee B.W."/>
            <person name="Cho H.T."/>
            <person name="Choi H.S."/>
            <person name="Lee M.S."/>
            <person name="Yu Y."/>
            <person name="Do Choi Y."/>
            <person name="Park B.S."/>
            <person name="van Deynze A."/>
            <person name="Ashrafi H."/>
            <person name="Hill T."/>
            <person name="Kim W.T."/>
            <person name="Pai H.S."/>
            <person name="Ahn H.K."/>
            <person name="Yeam I."/>
            <person name="Giovannoni J.J."/>
            <person name="Rose J.K."/>
            <person name="Sorensen I."/>
            <person name="Lee S.J."/>
            <person name="Kim R.W."/>
            <person name="Choi I.Y."/>
            <person name="Choi B.S."/>
            <person name="Lim J.S."/>
            <person name="Lee Y.H."/>
            <person name="Choi D."/>
        </authorList>
    </citation>
    <scope>NUCLEOTIDE SEQUENCE [LARGE SCALE GENOMIC DNA]</scope>
    <source>
        <strain evidence="4">cv. CM334</strain>
    </source>
</reference>
<dbReference type="AlphaFoldDB" id="A0A2G2Z9V1"/>
<dbReference type="SUPFAM" id="SSF48576">
    <property type="entry name" value="Terpenoid synthases"/>
    <property type="match status" value="1"/>
</dbReference>
<dbReference type="GO" id="GO:0016114">
    <property type="term" value="P:terpenoid biosynthetic process"/>
    <property type="evidence" value="ECO:0007669"/>
    <property type="project" value="InterPro"/>
</dbReference>
<dbReference type="Gene3D" id="1.10.600.10">
    <property type="entry name" value="Farnesyl Diphosphate Synthase"/>
    <property type="match status" value="1"/>
</dbReference>
<dbReference type="EMBL" id="AYRZ02000006">
    <property type="protein sequence ID" value="PHT78793.1"/>
    <property type="molecule type" value="Genomic_DNA"/>
</dbReference>
<dbReference type="PANTHER" id="PTHR31225">
    <property type="entry name" value="OS04G0344100 PROTEIN-RELATED"/>
    <property type="match status" value="1"/>
</dbReference>
<protein>
    <submittedName>
        <fullName evidence="3">(E,E)-germacrene B synthase</fullName>
    </submittedName>
</protein>
<evidence type="ECO:0000313" key="3">
    <source>
        <dbReference type="EMBL" id="PHT78793.1"/>
    </source>
</evidence>
<comment type="caution">
    <text evidence="3">The sequence shown here is derived from an EMBL/GenBank/DDBJ whole genome shotgun (WGS) entry which is preliminary data.</text>
</comment>
<sequence length="318" mass="37220">MRVHNEEILEEALSFTTTRLESMLPNLNDSLKVQVTEALSQPILKTAPRVGARKYIYIYENSEARNDVLLKFAKLDFNMLQKLHQQEPNELARFVECYFFVSGMCVEPQYNRVRKMLTKLLCVNTSIDDTYDAYGIFDELLLFTDAIRRWDVRAMDSLPPYMQIIYQELLNIYNEMEEVFNKGKWESIYYRKDEMKEIVIAYMNESDWLNAGFIPKCEEYMTIARVTTGCMVYVTNYLLGMEKPVTKESIEWLRNRSLVVRAAAAICRYMDDIADHKVRAVHDSNSFRTQSPKIVPTEKATLPSIVHCHDFSLRGFKI</sequence>
<dbReference type="SUPFAM" id="SSF48239">
    <property type="entry name" value="Terpenoid cyclases/Protein prenyltransferases"/>
    <property type="match status" value="1"/>
</dbReference>
<dbReference type="GO" id="GO:0000287">
    <property type="term" value="F:magnesium ion binding"/>
    <property type="evidence" value="ECO:0007669"/>
    <property type="project" value="InterPro"/>
</dbReference>
<evidence type="ECO:0000259" key="2">
    <source>
        <dbReference type="Pfam" id="PF03936"/>
    </source>
</evidence>
<proteinExistence type="predicted"/>
<dbReference type="GO" id="GO:0010333">
    <property type="term" value="F:terpene synthase activity"/>
    <property type="evidence" value="ECO:0000318"/>
    <property type="project" value="GO_Central"/>
</dbReference>
<name>A0A2G2Z9V1_CAPAN</name>
<dbReference type="STRING" id="4072.A0A2G2Z9V1"/>
<dbReference type="Gramene" id="PHT78793">
    <property type="protein sequence ID" value="PHT78793"/>
    <property type="gene ID" value="T459_16845"/>
</dbReference>
<dbReference type="InterPro" id="IPR008949">
    <property type="entry name" value="Isoprenoid_synthase_dom_sf"/>
</dbReference>
<dbReference type="Proteomes" id="UP000222542">
    <property type="component" value="Unassembled WGS sequence"/>
</dbReference>
<organism evidence="3 4">
    <name type="scientific">Capsicum annuum</name>
    <name type="common">Capsicum pepper</name>
    <dbReference type="NCBI Taxonomy" id="4072"/>
    <lineage>
        <taxon>Eukaryota</taxon>
        <taxon>Viridiplantae</taxon>
        <taxon>Streptophyta</taxon>
        <taxon>Embryophyta</taxon>
        <taxon>Tracheophyta</taxon>
        <taxon>Spermatophyta</taxon>
        <taxon>Magnoliopsida</taxon>
        <taxon>eudicotyledons</taxon>
        <taxon>Gunneridae</taxon>
        <taxon>Pentapetalae</taxon>
        <taxon>asterids</taxon>
        <taxon>lamiids</taxon>
        <taxon>Solanales</taxon>
        <taxon>Solanaceae</taxon>
        <taxon>Solanoideae</taxon>
        <taxon>Capsiceae</taxon>
        <taxon>Capsicum</taxon>
    </lineage>
</organism>
<dbReference type="GO" id="GO:0046246">
    <property type="term" value="P:terpene biosynthetic process"/>
    <property type="evidence" value="ECO:0000318"/>
    <property type="project" value="GO_Central"/>
</dbReference>
<keyword evidence="1" id="KW-0479">Metal-binding</keyword>